<accession>A0A398BAB4</accession>
<reference evidence="1 2" key="1">
    <citation type="submission" date="2018-08" db="EMBL/GenBank/DDBJ databases">
        <title>Bacillus jemisoniae sp. nov., Bacillus chryseoplanitiae sp. nov., Bacillus resnikiae sp. nov., and Bacillus frankliniae sp. nov., isolated from Viking spacecraft and associated surfaces.</title>
        <authorList>
            <person name="Seuylemezian A."/>
            <person name="Vaishampayan P."/>
        </authorList>
    </citation>
    <scope>NUCLEOTIDE SEQUENCE [LARGE SCALE GENOMIC DNA]</scope>
    <source>
        <strain evidence="1 2">MA001</strain>
    </source>
</reference>
<evidence type="ECO:0000313" key="2">
    <source>
        <dbReference type="Proteomes" id="UP000266016"/>
    </source>
</evidence>
<protein>
    <submittedName>
        <fullName evidence="1">Uncharacterized protein</fullName>
    </submittedName>
</protein>
<dbReference type="NCBIfam" id="NF047561">
    <property type="entry name" value="orf58_phage_fam"/>
    <property type="match status" value="1"/>
</dbReference>
<dbReference type="InterPro" id="IPR054496">
    <property type="entry name" value="E217_GP41"/>
</dbReference>
<sequence length="283" mass="31345">MKMSSNAMFGRVIKVTVKGKYSTTFSNKGLEIRFDVPFDDDSKPNTSTVDIYNLSKDSINRMQKGDTCTIQAGYKDDYGVIAVGKITKILTNRNGVDKITTISFLEGDDYSRVKVTSKTADKAEKGKKQKLKIAFKAGTKGSTIIKKICSVLGIKLAQMKLPKDVTYKKGYTVTGQILNNLEEVVKDCGAALYYKRGKLIIRSIKEGDDERFTLEEKTGLIGSPEPFDDENGKGYKVQCLLQHRLAVASIVKLKSKGIDGKYRAKNGRHYCDGGNFMTEANVI</sequence>
<dbReference type="Proteomes" id="UP000266016">
    <property type="component" value="Unassembled WGS sequence"/>
</dbReference>
<name>A0A398BAB4_9BACI</name>
<gene>
    <name evidence="1" type="ORF">D1953_06955</name>
</gene>
<dbReference type="EMBL" id="QWVS01000013">
    <property type="protein sequence ID" value="RID87049.1"/>
    <property type="molecule type" value="Genomic_DNA"/>
</dbReference>
<proteinExistence type="predicted"/>
<evidence type="ECO:0000313" key="1">
    <source>
        <dbReference type="EMBL" id="RID87049.1"/>
    </source>
</evidence>
<comment type="caution">
    <text evidence="1">The sequence shown here is derived from an EMBL/GenBank/DDBJ whole genome shotgun (WGS) entry which is preliminary data.</text>
</comment>
<keyword evidence="2" id="KW-1185">Reference proteome</keyword>
<dbReference type="AlphaFoldDB" id="A0A398BAB4"/>
<dbReference type="RefSeq" id="WP_119116444.1">
    <property type="nucleotide sequence ID" value="NZ_QWVS01000013.1"/>
</dbReference>
<dbReference type="Pfam" id="PF22759">
    <property type="entry name" value="E217_GP41"/>
    <property type="match status" value="1"/>
</dbReference>
<organism evidence="1 2">
    <name type="scientific">Peribacillus asahii</name>
    <dbReference type="NCBI Taxonomy" id="228899"/>
    <lineage>
        <taxon>Bacteria</taxon>
        <taxon>Bacillati</taxon>
        <taxon>Bacillota</taxon>
        <taxon>Bacilli</taxon>
        <taxon>Bacillales</taxon>
        <taxon>Bacillaceae</taxon>
        <taxon>Peribacillus</taxon>
    </lineage>
</organism>